<keyword evidence="2" id="KW-1185">Reference proteome</keyword>
<name>A0A8G1VQJ9_9EURO</name>
<reference evidence="1 2" key="1">
    <citation type="submission" date="2018-02" db="EMBL/GenBank/DDBJ databases">
        <title>The genomes of Aspergillus section Nigri reveals drivers in fungal speciation.</title>
        <authorList>
            <consortium name="DOE Joint Genome Institute"/>
            <person name="Vesth T.C."/>
            <person name="Nybo J."/>
            <person name="Theobald S."/>
            <person name="Brandl J."/>
            <person name="Frisvad J.C."/>
            <person name="Nielsen K.F."/>
            <person name="Lyhne E.K."/>
            <person name="Kogle M.E."/>
            <person name="Kuo A."/>
            <person name="Riley R."/>
            <person name="Clum A."/>
            <person name="Nolan M."/>
            <person name="Lipzen A."/>
            <person name="Salamov A."/>
            <person name="Henrissat B."/>
            <person name="Wiebenga A."/>
            <person name="De vries R.P."/>
            <person name="Grigoriev I.V."/>
            <person name="Mortensen U.H."/>
            <person name="Andersen M.R."/>
            <person name="Baker S.E."/>
        </authorList>
    </citation>
    <scope>NUCLEOTIDE SEQUENCE [LARGE SCALE GENOMIC DNA]</scope>
    <source>
        <strain evidence="1 2">CBS 112811</strain>
    </source>
</reference>
<evidence type="ECO:0000313" key="2">
    <source>
        <dbReference type="Proteomes" id="UP000249526"/>
    </source>
</evidence>
<dbReference type="AlphaFoldDB" id="A0A8G1VQJ9"/>
<gene>
    <name evidence="1" type="ORF">BO85DRAFT_120815</name>
</gene>
<dbReference type="Proteomes" id="UP000249526">
    <property type="component" value="Unassembled WGS sequence"/>
</dbReference>
<proteinExistence type="predicted"/>
<evidence type="ECO:0000313" key="1">
    <source>
        <dbReference type="EMBL" id="RAH61911.1"/>
    </source>
</evidence>
<accession>A0A8G1VQJ9</accession>
<sequence length="103" mass="11359">MLSCFMFSLAGNCGTSLLFLEHPPPFSFLLLAILCTCYSLTDNEYAVVSHSLDIICGVDRLPTFAVMESMGGVAVNLNEQRARNPGIAELRHYAPTFFILVVR</sequence>
<dbReference type="GeneID" id="37157310"/>
<dbReference type="RefSeq" id="XP_025519833.1">
    <property type="nucleotide sequence ID" value="XM_025653908.1"/>
</dbReference>
<protein>
    <submittedName>
        <fullName evidence="1">Uncharacterized protein</fullName>
    </submittedName>
</protein>
<organism evidence="1 2">
    <name type="scientific">Aspergillus piperis CBS 112811</name>
    <dbReference type="NCBI Taxonomy" id="1448313"/>
    <lineage>
        <taxon>Eukaryota</taxon>
        <taxon>Fungi</taxon>
        <taxon>Dikarya</taxon>
        <taxon>Ascomycota</taxon>
        <taxon>Pezizomycotina</taxon>
        <taxon>Eurotiomycetes</taxon>
        <taxon>Eurotiomycetidae</taxon>
        <taxon>Eurotiales</taxon>
        <taxon>Aspergillaceae</taxon>
        <taxon>Aspergillus</taxon>
        <taxon>Aspergillus subgen. Circumdati</taxon>
    </lineage>
</organism>
<dbReference type="EMBL" id="KZ825055">
    <property type="protein sequence ID" value="RAH61911.1"/>
    <property type="molecule type" value="Genomic_DNA"/>
</dbReference>